<keyword evidence="1" id="KW-1133">Transmembrane helix</keyword>
<evidence type="ECO:0000313" key="3">
    <source>
        <dbReference type="Proteomes" id="UP001623558"/>
    </source>
</evidence>
<dbReference type="EMBL" id="JBEWZH010000002">
    <property type="protein sequence ID" value="MFL0161579.1"/>
    <property type="molecule type" value="Genomic_DNA"/>
</dbReference>
<name>A0ABW8RSB3_9BACT</name>
<accession>A0ABW8RSB3</accession>
<comment type="caution">
    <text evidence="2">The sequence shown here is derived from an EMBL/GenBank/DDBJ whole genome shotgun (WGS) entry which is preliminary data.</text>
</comment>
<keyword evidence="3" id="KW-1185">Reference proteome</keyword>
<evidence type="ECO:0000256" key="1">
    <source>
        <dbReference type="SAM" id="Phobius"/>
    </source>
</evidence>
<feature type="transmembrane region" description="Helical" evidence="1">
    <location>
        <begin position="219"/>
        <end position="236"/>
    </location>
</feature>
<feature type="transmembrane region" description="Helical" evidence="1">
    <location>
        <begin position="7"/>
        <end position="30"/>
    </location>
</feature>
<proteinExistence type="predicted"/>
<reference evidence="2 3" key="1">
    <citation type="submission" date="2024-07" db="EMBL/GenBank/DDBJ databases">
        <authorList>
            <person name="Pitt A."/>
            <person name="Hahn M.W."/>
        </authorList>
    </citation>
    <scope>NUCLEOTIDE SEQUENCE [LARGE SCALE GENOMIC DNA]</scope>
    <source>
        <strain evidence="2 3">1-SAACH-A3</strain>
    </source>
</reference>
<organism evidence="2 3">
    <name type="scientific">Aquirufa salirivi</name>
    <dbReference type="NCBI Taxonomy" id="3104729"/>
    <lineage>
        <taxon>Bacteria</taxon>
        <taxon>Pseudomonadati</taxon>
        <taxon>Bacteroidota</taxon>
        <taxon>Cytophagia</taxon>
        <taxon>Cytophagales</taxon>
        <taxon>Flectobacillaceae</taxon>
        <taxon>Aquirufa</taxon>
    </lineage>
</organism>
<feature type="transmembrane region" description="Helical" evidence="1">
    <location>
        <begin position="194"/>
        <end position="213"/>
    </location>
</feature>
<evidence type="ECO:0000313" key="2">
    <source>
        <dbReference type="EMBL" id="MFL0161579.1"/>
    </source>
</evidence>
<evidence type="ECO:0008006" key="4">
    <source>
        <dbReference type="Google" id="ProtNLM"/>
    </source>
</evidence>
<protein>
    <recommendedName>
        <fullName evidence="4">Prenyltransferase</fullName>
    </recommendedName>
</protein>
<keyword evidence="1" id="KW-0812">Transmembrane</keyword>
<gene>
    <name evidence="2" type="ORF">U0R11_04170</name>
</gene>
<sequence length="264" mass="30808">MRYIRIAHLLSLDVVWGTLAFQALFHVIFLHELPSFPEQISMTCAVWSIYLLDRMIDRKKGLHQDERHLYQSKHVFVLQLILLVLLVLGGLSMLYLAPRLILFGVGLSAIMLIYWALWFGGLLSRIPFMKEFMTAIIYTLGVGASTWYRIPWSFFALLMATMMFLLVLQNLGLYTLWEREEVGSMKSIPSSKRILLGVEVLFLVLYLGMLFYFDEKIAFMPFAITFAIQSWIHYFSKNKLASRIWGELAYCSPILYFAYEFFSK</sequence>
<feature type="transmembrane region" description="Helical" evidence="1">
    <location>
        <begin position="74"/>
        <end position="95"/>
    </location>
</feature>
<dbReference type="RefSeq" id="WP_406749958.1">
    <property type="nucleotide sequence ID" value="NZ_JBEWZH010000002.1"/>
</dbReference>
<dbReference type="Proteomes" id="UP001623558">
    <property type="component" value="Unassembled WGS sequence"/>
</dbReference>
<feature type="transmembrane region" description="Helical" evidence="1">
    <location>
        <begin position="101"/>
        <end position="120"/>
    </location>
</feature>
<feature type="transmembrane region" description="Helical" evidence="1">
    <location>
        <begin position="154"/>
        <end position="173"/>
    </location>
</feature>
<keyword evidence="1" id="KW-0472">Membrane</keyword>